<keyword evidence="2" id="KW-0456">Lyase</keyword>
<evidence type="ECO:0000256" key="2">
    <source>
        <dbReference type="ARBA" id="ARBA00023239"/>
    </source>
</evidence>
<dbReference type="Proteomes" id="UP000585836">
    <property type="component" value="Unassembled WGS sequence"/>
</dbReference>
<organism evidence="5 6">
    <name type="scientific">Streptomyces echinatus</name>
    <dbReference type="NCBI Taxonomy" id="67293"/>
    <lineage>
        <taxon>Bacteria</taxon>
        <taxon>Bacillati</taxon>
        <taxon>Actinomycetota</taxon>
        <taxon>Actinomycetes</taxon>
        <taxon>Kitasatosporales</taxon>
        <taxon>Streptomycetaceae</taxon>
        <taxon>Streptomyces</taxon>
    </lineage>
</organism>
<dbReference type="GO" id="GO:0016829">
    <property type="term" value="F:lyase activity"/>
    <property type="evidence" value="ECO:0007669"/>
    <property type="project" value="UniProtKB-KW"/>
</dbReference>
<dbReference type="EMBL" id="JACHJK010000017">
    <property type="protein sequence ID" value="MBB5931614.1"/>
    <property type="molecule type" value="Genomic_DNA"/>
</dbReference>
<feature type="domain" description="Alginate lyase" evidence="4">
    <location>
        <begin position="25"/>
        <end position="98"/>
    </location>
</feature>
<sequence>MNPALDHAQFIPGDPRDRRARLDEYATGDTALARRTVLDARARRIAPQIAADGSQPQELARTRSRHYSAFDLVAYTRLAAIGRHVGVDLWDCRGPEGAEPVPGGGPPAAGRDRQRRPAAPRAGVPPVRGDRCGARGGRRRRPGGARAAVPRLQVPPGGDLWALRPAAEQLDSITG</sequence>
<dbReference type="Pfam" id="PF05426">
    <property type="entry name" value="Alginate_lyase"/>
    <property type="match status" value="1"/>
</dbReference>
<protein>
    <recommendedName>
        <fullName evidence="4">Alginate lyase domain-containing protein</fullName>
    </recommendedName>
</protein>
<evidence type="ECO:0000313" key="6">
    <source>
        <dbReference type="Proteomes" id="UP000585836"/>
    </source>
</evidence>
<gene>
    <name evidence="5" type="ORF">FHS34_007123</name>
</gene>
<dbReference type="GO" id="GO:0042597">
    <property type="term" value="C:periplasmic space"/>
    <property type="evidence" value="ECO:0007669"/>
    <property type="project" value="InterPro"/>
</dbReference>
<keyword evidence="6" id="KW-1185">Reference proteome</keyword>
<evidence type="ECO:0000259" key="4">
    <source>
        <dbReference type="Pfam" id="PF05426"/>
    </source>
</evidence>
<dbReference type="InterPro" id="IPR008397">
    <property type="entry name" value="Alginate_lyase_dom"/>
</dbReference>
<proteinExistence type="predicted"/>
<comment type="caution">
    <text evidence="5">The sequence shown here is derived from an EMBL/GenBank/DDBJ whole genome shotgun (WGS) entry which is preliminary data.</text>
</comment>
<feature type="region of interest" description="Disordered" evidence="3">
    <location>
        <begin position="93"/>
        <end position="160"/>
    </location>
</feature>
<dbReference type="Gene3D" id="1.50.10.100">
    <property type="entry name" value="Chondroitin AC/alginate lyase"/>
    <property type="match status" value="1"/>
</dbReference>
<name>A0A7W9Q1J4_9ACTN</name>
<reference evidence="5 6" key="1">
    <citation type="submission" date="2020-08" db="EMBL/GenBank/DDBJ databases">
        <title>Genomic Encyclopedia of Type Strains, Phase III (KMG-III): the genomes of soil and plant-associated and newly described type strains.</title>
        <authorList>
            <person name="Whitman W."/>
        </authorList>
    </citation>
    <scope>NUCLEOTIDE SEQUENCE [LARGE SCALE GENOMIC DNA]</scope>
    <source>
        <strain evidence="5 6">CECT 3313</strain>
    </source>
</reference>
<dbReference type="SUPFAM" id="SSF48230">
    <property type="entry name" value="Chondroitin AC/alginate lyase"/>
    <property type="match status" value="1"/>
</dbReference>
<dbReference type="InterPro" id="IPR008929">
    <property type="entry name" value="Chondroitin_lyas"/>
</dbReference>
<keyword evidence="1" id="KW-0732">Signal</keyword>
<evidence type="ECO:0000256" key="1">
    <source>
        <dbReference type="ARBA" id="ARBA00022729"/>
    </source>
</evidence>
<accession>A0A7W9Q1J4</accession>
<dbReference type="AlphaFoldDB" id="A0A7W9Q1J4"/>
<evidence type="ECO:0000256" key="3">
    <source>
        <dbReference type="SAM" id="MobiDB-lite"/>
    </source>
</evidence>
<evidence type="ECO:0000313" key="5">
    <source>
        <dbReference type="EMBL" id="MBB5931614.1"/>
    </source>
</evidence>